<dbReference type="EMBL" id="CR936257">
    <property type="protein sequence ID" value="CAI49856.1"/>
    <property type="molecule type" value="Genomic_DNA"/>
</dbReference>
<dbReference type="KEGG" id="nph:NP_3530A"/>
<dbReference type="Proteomes" id="UP000002698">
    <property type="component" value="Chromosome"/>
</dbReference>
<keyword evidence="1" id="KW-0812">Transmembrane</keyword>
<dbReference type="EnsemblBacteria" id="CAI49856">
    <property type="protein sequence ID" value="CAI49856"/>
    <property type="gene ID" value="NP_3530A"/>
</dbReference>
<dbReference type="HOGENOM" id="CLU_1901996_0_0_2"/>
<proteinExistence type="predicted"/>
<dbReference type="STRING" id="348780.NP_3530A"/>
<feature type="transmembrane region" description="Helical" evidence="1">
    <location>
        <begin position="90"/>
        <end position="111"/>
    </location>
</feature>
<dbReference type="RefSeq" id="WP_011323476.1">
    <property type="nucleotide sequence ID" value="NC_007426.1"/>
</dbReference>
<organism evidence="2 3">
    <name type="scientific">Natronomonas pharaonis (strain ATCC 35678 / DSM 2160 / CIP 103997 / JCM 8858 / NBRC 14720 / NCIMB 2260 / Gabara)</name>
    <name type="common">Halobacterium pharaonis</name>
    <dbReference type="NCBI Taxonomy" id="348780"/>
    <lineage>
        <taxon>Archaea</taxon>
        <taxon>Methanobacteriati</taxon>
        <taxon>Methanobacteriota</taxon>
        <taxon>Stenosarchaea group</taxon>
        <taxon>Halobacteria</taxon>
        <taxon>Halobacteriales</taxon>
        <taxon>Natronomonadaceae</taxon>
        <taxon>Natronomonas</taxon>
    </lineage>
</organism>
<keyword evidence="1" id="KW-0472">Membrane</keyword>
<name>A0A1U7EXG5_NATPD</name>
<feature type="transmembrane region" description="Helical" evidence="1">
    <location>
        <begin position="27"/>
        <end position="45"/>
    </location>
</feature>
<accession>A0A1U7EXG5</accession>
<dbReference type="GeneID" id="3701797"/>
<feature type="transmembrane region" description="Helical" evidence="1">
    <location>
        <begin position="57"/>
        <end position="81"/>
    </location>
</feature>
<sequence>MQHPWTLDDDEMPTDPRAKKRTRRLRIVGLGLWGLLLGGGSVIVATGTVDLTAGEAALLGGIGVVASLVAIVVGALAIVLLRRFGILGKLIVWLLLFFALLSLLPELVGWLTENVSLFESLPVDDDQLFDLLF</sequence>
<keyword evidence="1" id="KW-1133">Transmembrane helix</keyword>
<evidence type="ECO:0000313" key="3">
    <source>
        <dbReference type="Proteomes" id="UP000002698"/>
    </source>
</evidence>
<gene>
    <name evidence="2" type="ordered locus">NP_3530A</name>
</gene>
<evidence type="ECO:0000313" key="2">
    <source>
        <dbReference type="EMBL" id="CAI49856.1"/>
    </source>
</evidence>
<evidence type="ECO:0000256" key="1">
    <source>
        <dbReference type="SAM" id="Phobius"/>
    </source>
</evidence>
<reference evidence="2 3" key="1">
    <citation type="journal article" date="2005" name="Genome Res.">
        <title>Living with two extremes: conclusions from the genome sequence of Natronomonas pharaonis.</title>
        <authorList>
            <person name="Falb M."/>
            <person name="Pfeiffer F."/>
            <person name="Palm P."/>
            <person name="Rodewald K."/>
            <person name="Hickmann V."/>
            <person name="Tittor J."/>
            <person name="Oesterhelt D."/>
        </authorList>
    </citation>
    <scope>NUCLEOTIDE SEQUENCE [LARGE SCALE GENOMIC DNA]</scope>
    <source>
        <strain evidence="3">ATCC 35678 / DSM 2160 / CIP 103997 / JCM 8858 / NBRC 14720 / NCIMB 2260 / Gabara</strain>
    </source>
</reference>
<dbReference type="AlphaFoldDB" id="A0A1U7EXG5"/>
<keyword evidence="3" id="KW-1185">Reference proteome</keyword>
<protein>
    <submittedName>
        <fullName evidence="2">Uncharacterized protein</fullName>
    </submittedName>
</protein>